<evidence type="ECO:0000313" key="2">
    <source>
        <dbReference type="EMBL" id="QHI95149.1"/>
    </source>
</evidence>
<evidence type="ECO:0000313" key="3">
    <source>
        <dbReference type="Proteomes" id="UP000463975"/>
    </source>
</evidence>
<dbReference type="AlphaFoldDB" id="A0A6P1NCH1"/>
<evidence type="ECO:0000256" key="1">
    <source>
        <dbReference type="SAM" id="MobiDB-lite"/>
    </source>
</evidence>
<reference evidence="2 3" key="1">
    <citation type="submission" date="2020-01" db="EMBL/GenBank/DDBJ databases">
        <title>Genome sequencing of strain KACC 21507.</title>
        <authorList>
            <person name="Heo J."/>
            <person name="Kim S.-J."/>
            <person name="Kim J.-S."/>
            <person name="Hong S.-B."/>
            <person name="Kwon S.-W."/>
        </authorList>
    </citation>
    <scope>NUCLEOTIDE SEQUENCE [LARGE SCALE GENOMIC DNA]</scope>
    <source>
        <strain evidence="2 3">KACC 21507</strain>
    </source>
</reference>
<feature type="compositionally biased region" description="Low complexity" evidence="1">
    <location>
        <begin position="68"/>
        <end position="77"/>
    </location>
</feature>
<accession>A0A6P1NCH1</accession>
<organism evidence="2 3">
    <name type="scientific">Aristophania vespae</name>
    <dbReference type="NCBI Taxonomy" id="2697033"/>
    <lineage>
        <taxon>Bacteria</taxon>
        <taxon>Pseudomonadati</taxon>
        <taxon>Pseudomonadota</taxon>
        <taxon>Alphaproteobacteria</taxon>
        <taxon>Acetobacterales</taxon>
        <taxon>Acetobacteraceae</taxon>
        <taxon>Aristophania</taxon>
    </lineage>
</organism>
<protein>
    <submittedName>
        <fullName evidence="2">Uncharacterized protein</fullName>
    </submittedName>
</protein>
<sequence length="77" mass="8126">MSVKTKIEVVGVKDTADKKETGDKAAPAPVSKETVSKAGKSGKKASPVRHSRKVTRHKAAVHKKTTTKKATSSAKKS</sequence>
<dbReference type="KEGG" id="bomb:GT348_01570"/>
<feature type="compositionally biased region" description="Basic and acidic residues" evidence="1">
    <location>
        <begin position="14"/>
        <end position="23"/>
    </location>
</feature>
<keyword evidence="3" id="KW-1185">Reference proteome</keyword>
<name>A0A6P1NCH1_9PROT</name>
<proteinExistence type="predicted"/>
<feature type="region of interest" description="Disordered" evidence="1">
    <location>
        <begin position="1"/>
        <end position="77"/>
    </location>
</feature>
<dbReference type="Proteomes" id="UP000463975">
    <property type="component" value="Chromosome"/>
</dbReference>
<dbReference type="EMBL" id="CP047652">
    <property type="protein sequence ID" value="QHI95149.1"/>
    <property type="molecule type" value="Genomic_DNA"/>
</dbReference>
<dbReference type="RefSeq" id="WP_160618227.1">
    <property type="nucleotide sequence ID" value="NZ_CP047652.1"/>
</dbReference>
<gene>
    <name evidence="2" type="ORF">GT348_01570</name>
</gene>
<feature type="compositionally biased region" description="Basic residues" evidence="1">
    <location>
        <begin position="40"/>
        <end position="67"/>
    </location>
</feature>